<dbReference type="Gene3D" id="6.10.140.2220">
    <property type="match status" value="1"/>
</dbReference>
<dbReference type="AlphaFoldDB" id="A0A9P7VRA3"/>
<dbReference type="Proteomes" id="UP000812287">
    <property type="component" value="Unassembled WGS sequence"/>
</dbReference>
<sequence>MLCYRSYHTISIHCYRISEIMEEQASLDDYVRCANCGKKGSRDMPPLLRYTGCLRISYYREFCQKENWKTLCKDGCEIFKDLDWFKTLDWGSYVEKTTSDRAHPAQIVSTDKAGQNENYFFNPAWCDAEPVYVRPLKSSFSIVSGMLNC</sequence>
<name>A0A9P7VRA3_9AGAR</name>
<gene>
    <name evidence="1" type="ORF">BT62DRAFT_146937</name>
</gene>
<keyword evidence="2" id="KW-1185">Reference proteome</keyword>
<protein>
    <submittedName>
        <fullName evidence="1">Uncharacterized protein</fullName>
    </submittedName>
</protein>
<dbReference type="GeneID" id="66102147"/>
<proteinExistence type="predicted"/>
<reference evidence="1" key="1">
    <citation type="submission" date="2020-11" db="EMBL/GenBank/DDBJ databases">
        <title>Adaptations for nitrogen fixation in a non-lichenized fungal sporocarp promotes dispersal by wood-feeding termites.</title>
        <authorList>
            <consortium name="DOE Joint Genome Institute"/>
            <person name="Koch R.A."/>
            <person name="Yoon G."/>
            <person name="Arayal U."/>
            <person name="Lail K."/>
            <person name="Amirebrahimi M."/>
            <person name="Labutti K."/>
            <person name="Lipzen A."/>
            <person name="Riley R."/>
            <person name="Barry K."/>
            <person name="Henrissat B."/>
            <person name="Grigoriev I.V."/>
            <person name="Herr J.R."/>
            <person name="Aime M.C."/>
        </authorList>
    </citation>
    <scope>NUCLEOTIDE SEQUENCE</scope>
    <source>
        <strain evidence="1">MCA 3950</strain>
    </source>
</reference>
<comment type="caution">
    <text evidence="1">The sequence shown here is derived from an EMBL/GenBank/DDBJ whole genome shotgun (WGS) entry which is preliminary data.</text>
</comment>
<dbReference type="EMBL" id="MU250535">
    <property type="protein sequence ID" value="KAG7445993.1"/>
    <property type="molecule type" value="Genomic_DNA"/>
</dbReference>
<dbReference type="RefSeq" id="XP_043039493.1">
    <property type="nucleotide sequence ID" value="XM_043179852.1"/>
</dbReference>
<evidence type="ECO:0000313" key="2">
    <source>
        <dbReference type="Proteomes" id="UP000812287"/>
    </source>
</evidence>
<evidence type="ECO:0000313" key="1">
    <source>
        <dbReference type="EMBL" id="KAG7445993.1"/>
    </source>
</evidence>
<accession>A0A9P7VRA3</accession>
<organism evidence="1 2">
    <name type="scientific">Guyanagaster necrorhizus</name>
    <dbReference type="NCBI Taxonomy" id="856835"/>
    <lineage>
        <taxon>Eukaryota</taxon>
        <taxon>Fungi</taxon>
        <taxon>Dikarya</taxon>
        <taxon>Basidiomycota</taxon>
        <taxon>Agaricomycotina</taxon>
        <taxon>Agaricomycetes</taxon>
        <taxon>Agaricomycetidae</taxon>
        <taxon>Agaricales</taxon>
        <taxon>Marasmiineae</taxon>
        <taxon>Physalacriaceae</taxon>
        <taxon>Guyanagaster</taxon>
    </lineage>
</organism>
<dbReference type="OrthoDB" id="265717at2759"/>